<reference evidence="2" key="1">
    <citation type="journal article" date="2021" name="bioRxiv">
        <title>Whole Genome Assembly and Annotation of Northern Wild Rice, Zizania palustris L., Supports a Whole Genome Duplication in the Zizania Genus.</title>
        <authorList>
            <person name="Haas M."/>
            <person name="Kono T."/>
            <person name="Macchietto M."/>
            <person name="Millas R."/>
            <person name="McGilp L."/>
            <person name="Shao M."/>
            <person name="Duquette J."/>
            <person name="Hirsch C.N."/>
            <person name="Kimball J."/>
        </authorList>
    </citation>
    <scope>NUCLEOTIDE SEQUENCE</scope>
    <source>
        <tissue evidence="2">Fresh leaf tissue</tissue>
    </source>
</reference>
<proteinExistence type="predicted"/>
<comment type="caution">
    <text evidence="2">The sequence shown here is derived from an EMBL/GenBank/DDBJ whole genome shotgun (WGS) entry which is preliminary data.</text>
</comment>
<dbReference type="Proteomes" id="UP000729402">
    <property type="component" value="Unassembled WGS sequence"/>
</dbReference>
<sequence>MTRWEPSSDTIIANALVGLDEAMEVFLVPRSPGVPPTALLSMVMAMETIRCGPSMPPTAIFGYTRDSCHWSWPPATSPHTVGPCFSHQHPQRHHAGPPKHHPSIMVNRLAS</sequence>
<evidence type="ECO:0000313" key="2">
    <source>
        <dbReference type="EMBL" id="KAG8091342.1"/>
    </source>
</evidence>
<dbReference type="EMBL" id="JAAALK010000080">
    <property type="protein sequence ID" value="KAG8091342.1"/>
    <property type="molecule type" value="Genomic_DNA"/>
</dbReference>
<reference evidence="2" key="2">
    <citation type="submission" date="2021-02" db="EMBL/GenBank/DDBJ databases">
        <authorList>
            <person name="Kimball J.A."/>
            <person name="Haas M.W."/>
            <person name="Macchietto M."/>
            <person name="Kono T."/>
            <person name="Duquette J."/>
            <person name="Shao M."/>
        </authorList>
    </citation>
    <scope>NUCLEOTIDE SEQUENCE</scope>
    <source>
        <tissue evidence="2">Fresh leaf tissue</tissue>
    </source>
</reference>
<feature type="compositionally biased region" description="Basic residues" evidence="1">
    <location>
        <begin position="89"/>
        <end position="102"/>
    </location>
</feature>
<organism evidence="2 3">
    <name type="scientific">Zizania palustris</name>
    <name type="common">Northern wild rice</name>
    <dbReference type="NCBI Taxonomy" id="103762"/>
    <lineage>
        <taxon>Eukaryota</taxon>
        <taxon>Viridiplantae</taxon>
        <taxon>Streptophyta</taxon>
        <taxon>Embryophyta</taxon>
        <taxon>Tracheophyta</taxon>
        <taxon>Spermatophyta</taxon>
        <taxon>Magnoliopsida</taxon>
        <taxon>Liliopsida</taxon>
        <taxon>Poales</taxon>
        <taxon>Poaceae</taxon>
        <taxon>BOP clade</taxon>
        <taxon>Oryzoideae</taxon>
        <taxon>Oryzeae</taxon>
        <taxon>Zizaniinae</taxon>
        <taxon>Zizania</taxon>
    </lineage>
</organism>
<name>A0A8J5WLZ8_ZIZPA</name>
<keyword evidence="3" id="KW-1185">Reference proteome</keyword>
<feature type="region of interest" description="Disordered" evidence="1">
    <location>
        <begin position="86"/>
        <end position="111"/>
    </location>
</feature>
<evidence type="ECO:0000313" key="3">
    <source>
        <dbReference type="Proteomes" id="UP000729402"/>
    </source>
</evidence>
<dbReference type="AlphaFoldDB" id="A0A8J5WLZ8"/>
<accession>A0A8J5WLZ8</accession>
<evidence type="ECO:0000256" key="1">
    <source>
        <dbReference type="SAM" id="MobiDB-lite"/>
    </source>
</evidence>
<protein>
    <submittedName>
        <fullName evidence="2">Uncharacterized protein</fullName>
    </submittedName>
</protein>
<gene>
    <name evidence="2" type="ORF">GUJ93_ZPchr0012g21295</name>
</gene>